<feature type="compositionally biased region" description="Low complexity" evidence="1">
    <location>
        <begin position="570"/>
        <end position="586"/>
    </location>
</feature>
<dbReference type="PANTHER" id="PTHR43384:SF14">
    <property type="entry name" value="ESX-1 SECRETION-ASSOCIATED PROTEIN ESPI"/>
    <property type="match status" value="1"/>
</dbReference>
<organism evidence="2 3">
    <name type="scientific">Streptomyces olivaceus</name>
    <dbReference type="NCBI Taxonomy" id="47716"/>
    <lineage>
        <taxon>Bacteria</taxon>
        <taxon>Bacillati</taxon>
        <taxon>Actinomycetota</taxon>
        <taxon>Actinomycetes</taxon>
        <taxon>Kitasatosporales</taxon>
        <taxon>Streptomycetaceae</taxon>
        <taxon>Streptomyces</taxon>
    </lineage>
</organism>
<dbReference type="PANTHER" id="PTHR43384">
    <property type="entry name" value="SEPTUM SITE-DETERMINING PROTEIN MIND HOMOLOG, CHLOROPLASTIC-RELATED"/>
    <property type="match status" value="1"/>
</dbReference>
<evidence type="ECO:0000256" key="1">
    <source>
        <dbReference type="SAM" id="MobiDB-lite"/>
    </source>
</evidence>
<feature type="region of interest" description="Disordered" evidence="1">
    <location>
        <begin position="851"/>
        <end position="879"/>
    </location>
</feature>
<protein>
    <recommendedName>
        <fullName evidence="4">CobQ/CobB/MinD/ParA nucleotide binding domain-containing protein</fullName>
    </recommendedName>
</protein>
<feature type="region of interest" description="Disordered" evidence="1">
    <location>
        <begin position="78"/>
        <end position="148"/>
    </location>
</feature>
<dbReference type="SUPFAM" id="SSF52540">
    <property type="entry name" value="P-loop containing nucleoside triphosphate hydrolases"/>
    <property type="match status" value="1"/>
</dbReference>
<dbReference type="SUPFAM" id="SSF56112">
    <property type="entry name" value="Protein kinase-like (PK-like)"/>
    <property type="match status" value="2"/>
</dbReference>
<dbReference type="InterPro" id="IPR027417">
    <property type="entry name" value="P-loop_NTPase"/>
</dbReference>
<evidence type="ECO:0000313" key="2">
    <source>
        <dbReference type="EMBL" id="MBZ6149900.1"/>
    </source>
</evidence>
<comment type="caution">
    <text evidence="2">The sequence shown here is derived from an EMBL/GenBank/DDBJ whole genome shotgun (WGS) entry which is preliminary data.</text>
</comment>
<gene>
    <name evidence="2" type="ORF">KVH32_01800</name>
</gene>
<dbReference type="Gene3D" id="3.40.50.300">
    <property type="entry name" value="P-loop containing nucleotide triphosphate hydrolases"/>
    <property type="match status" value="1"/>
</dbReference>
<reference evidence="2 3" key="1">
    <citation type="submission" date="2021-06" db="EMBL/GenBank/DDBJ databases">
        <title>Ecological speciation of a Streptomyces species isolated from different habitats and geographic origins.</title>
        <authorList>
            <person name="Wang J."/>
        </authorList>
    </citation>
    <scope>NUCLEOTIDE SEQUENCE [LARGE SCALE GENOMIC DNA]</scope>
    <source>
        <strain evidence="2 3">FXJ8.012</strain>
    </source>
</reference>
<dbReference type="Proteomes" id="UP000758701">
    <property type="component" value="Unassembled WGS sequence"/>
</dbReference>
<dbReference type="NCBIfam" id="NF041121">
    <property type="entry name" value="SAV_2336_NTERM"/>
    <property type="match status" value="1"/>
</dbReference>
<feature type="region of interest" description="Disordered" evidence="1">
    <location>
        <begin position="1"/>
        <end position="42"/>
    </location>
</feature>
<keyword evidence="3" id="KW-1185">Reference proteome</keyword>
<feature type="region of interest" description="Disordered" evidence="1">
    <location>
        <begin position="570"/>
        <end position="598"/>
    </location>
</feature>
<dbReference type="InterPro" id="IPR011009">
    <property type="entry name" value="Kinase-like_dom_sf"/>
</dbReference>
<dbReference type="RefSeq" id="WP_224285947.1">
    <property type="nucleotide sequence ID" value="NZ_JAHSST010000001.1"/>
</dbReference>
<accession>A0ABS7VW28</accession>
<name>A0ABS7VW28_STROV</name>
<dbReference type="InterPro" id="IPR047738">
    <property type="entry name" value="SAV_2336-like_N"/>
</dbReference>
<feature type="compositionally biased region" description="Acidic residues" evidence="1">
    <location>
        <begin position="587"/>
        <end position="596"/>
    </location>
</feature>
<evidence type="ECO:0008006" key="4">
    <source>
        <dbReference type="Google" id="ProtNLM"/>
    </source>
</evidence>
<dbReference type="EMBL" id="JAHSTP010000001">
    <property type="protein sequence ID" value="MBZ6149900.1"/>
    <property type="molecule type" value="Genomic_DNA"/>
</dbReference>
<dbReference type="InterPro" id="IPR050625">
    <property type="entry name" value="ParA/MinD_ATPase"/>
</dbReference>
<sequence length="1148" mass="123601">MPVGGEGFTEGERSAGAERPVGGEQFAEGGSPSGGRRPGGGERLGEVLRLLGGCRVDLDAGQLLDVLWLARRLPPGAEAPLHRQVPDRTQQPPPADGPDTPERPVPQQRTSEPGDPDLPDLTSPTTLHAGARHAPEPSPRFASAGHEPRRALPVRVPEEKALGGELALGRSLRPLRRRHDSRHRTEIDEDRTAAQLAETHLPDVVERPVRERWLDLVLLVDDGLSMLLWHRLGTELRTLLERLGAFAVTRVLGLDTRSASGPRLHARPFGSGSTELPLSTVNDPSGRTLLLVVSDGMGPAWRSGAMHALLAERAARGPAAVLHTLPPDMWGASGIAAERWQATTRRVGGANTSWKVVDPVLPPELSHFDDIPVPVLEPTAGSLGVWARLLASPGTTVELPLLAGPDRYDAVAPARDLSSAQHFRDAATPEAYRLAAHLAAVAPLSVPVMRLVQTAVPWPATTSHLAEVFLGGLVRPHPAPVSGPLPAKHRVFDFSDTSKAVLLDAVPQAELLRTGRRIGRRLEELAGNSPDFPAWLLHPDGSDTLPGSQQPFTRVERRLLARFGVSLGGAPSATGAGTRSTAGADAGTDDWDPLTEDDPRRIGGYELRGRRRGRRTLVYRGVDARGQEAVLRVPRPDLPAVNAGLVAVEAEALGRLQGQYAPVLLATGLQDSPPWLAMTPIADAAAPDAQPPRLTEIFGRALTDGRAPFDILQGLLVSCYLANAVALCHLDNLVPATLDADSVYVLRRTVVLGDLSDCAVDGAYLGSGAAPTREDNVRALGELLQVISSKAGWDMPALPEGMHLWQGDTWEQLRRLVLRCVDPDPAVRPTAAEVAELLARYVARTRLHLDGARPRAGGDGPAARVPLTPPPPDAGAPRPVLRLPRFGAARKEAQNRLERLRAPVPHSRRLTLIGAYHYSGRATTTMVLGSLLAAARGEPVLALDGSASEGSLDAFLTRRNPAVVRDLAALSPTPAYEEIRARTTRLPSGLEVVAHRGGHFSPNPAHQQEYAHVLAQTAHYYPFVLTDWAPLRLDGSATAVLDHTDRLILCCSTEEWLLDAAVRILAVLRGDGRQELARRALVVATDLRGPMGGELPQTFAERLRVEPEQVVRVPFDPALQSPHWELRRLRPATTEAFLRLAEQTMRDD</sequence>
<proteinExistence type="predicted"/>
<evidence type="ECO:0000313" key="3">
    <source>
        <dbReference type="Proteomes" id="UP000758701"/>
    </source>
</evidence>